<proteinExistence type="inferred from homology"/>
<dbReference type="Pfam" id="PF00403">
    <property type="entry name" value="HMA"/>
    <property type="match status" value="1"/>
</dbReference>
<dbReference type="GO" id="GO:0016887">
    <property type="term" value="F:ATP hydrolysis activity"/>
    <property type="evidence" value="ECO:0007669"/>
    <property type="project" value="InterPro"/>
</dbReference>
<keyword evidence="7 15" id="KW-0479">Metal-binding</keyword>
<keyword evidence="5" id="KW-0597">Phosphoprotein</keyword>
<dbReference type="SFLD" id="SFLDF00027">
    <property type="entry name" value="p-type_atpase"/>
    <property type="match status" value="1"/>
</dbReference>
<evidence type="ECO:0000256" key="4">
    <source>
        <dbReference type="ARBA" id="ARBA00022475"/>
    </source>
</evidence>
<dbReference type="GO" id="GO:0005524">
    <property type="term" value="F:ATP binding"/>
    <property type="evidence" value="ECO:0007669"/>
    <property type="project" value="UniProtKB-UniRule"/>
</dbReference>
<dbReference type="PANTHER" id="PTHR43520:SF5">
    <property type="entry name" value="CATION-TRANSPORTING P-TYPE ATPASE-RELATED"/>
    <property type="match status" value="1"/>
</dbReference>
<evidence type="ECO:0000313" key="17">
    <source>
        <dbReference type="EMBL" id="KAA0875812.1"/>
    </source>
</evidence>
<dbReference type="InterPro" id="IPR017969">
    <property type="entry name" value="Heavy-metal-associated_CS"/>
</dbReference>
<dbReference type="InterPro" id="IPR059000">
    <property type="entry name" value="ATPase_P-type_domA"/>
</dbReference>
<feature type="transmembrane region" description="Helical" evidence="15">
    <location>
        <begin position="188"/>
        <end position="211"/>
    </location>
</feature>
<keyword evidence="4 15" id="KW-1003">Cell membrane</keyword>
<dbReference type="SUPFAM" id="SSF56784">
    <property type="entry name" value="HAD-like"/>
    <property type="match status" value="1"/>
</dbReference>
<reference evidence="17 18" key="1">
    <citation type="submission" date="2019-03" db="EMBL/GenBank/DDBJ databases">
        <title>Nitrincola sp. nov. isolated from an Indian soda lake.</title>
        <authorList>
            <person name="Joshi A."/>
            <person name="Thite S.V."/>
            <person name="Joseph N."/>
            <person name="Dhotre D."/>
            <person name="Moorthy M."/>
            <person name="Shouche Y.S."/>
        </authorList>
    </citation>
    <scope>NUCLEOTIDE SEQUENCE [LARGE SCALE GENOMIC DNA]</scope>
    <source>
        <strain evidence="17 18">MEB193</strain>
    </source>
</reference>
<dbReference type="InterPro" id="IPR006121">
    <property type="entry name" value="HMA_dom"/>
</dbReference>
<dbReference type="PRINTS" id="PR00119">
    <property type="entry name" value="CATATPASE"/>
</dbReference>
<keyword evidence="13" id="KW-0406">Ion transport</keyword>
<dbReference type="CDD" id="cd02079">
    <property type="entry name" value="P-type_ATPase_HM"/>
    <property type="match status" value="1"/>
</dbReference>
<dbReference type="PROSITE" id="PS00154">
    <property type="entry name" value="ATPASE_E1_E2"/>
    <property type="match status" value="1"/>
</dbReference>
<keyword evidence="6 15" id="KW-0812">Transmembrane</keyword>
<evidence type="ECO:0000256" key="6">
    <source>
        <dbReference type="ARBA" id="ARBA00022692"/>
    </source>
</evidence>
<dbReference type="InterPro" id="IPR021993">
    <property type="entry name" value="ATPase-cat-bd"/>
</dbReference>
<dbReference type="NCBIfam" id="TIGR01494">
    <property type="entry name" value="ATPase_P-type"/>
    <property type="match status" value="1"/>
</dbReference>
<evidence type="ECO:0000259" key="16">
    <source>
        <dbReference type="PROSITE" id="PS50846"/>
    </source>
</evidence>
<evidence type="ECO:0000256" key="10">
    <source>
        <dbReference type="ARBA" id="ARBA00022842"/>
    </source>
</evidence>
<dbReference type="EMBL" id="SMRS01000002">
    <property type="protein sequence ID" value="KAA0875812.1"/>
    <property type="molecule type" value="Genomic_DNA"/>
</dbReference>
<keyword evidence="3" id="KW-0813">Transport</keyword>
<gene>
    <name evidence="17" type="ORF">E1H14_03755</name>
</gene>
<name>A0A5A9W584_9GAMM</name>
<evidence type="ECO:0000256" key="2">
    <source>
        <dbReference type="ARBA" id="ARBA00006024"/>
    </source>
</evidence>
<dbReference type="InterPro" id="IPR023298">
    <property type="entry name" value="ATPase_P-typ_TM_dom_sf"/>
</dbReference>
<dbReference type="SUPFAM" id="SSF55008">
    <property type="entry name" value="HMA, heavy metal-associated domain"/>
    <property type="match status" value="1"/>
</dbReference>
<dbReference type="Gene3D" id="3.40.1110.10">
    <property type="entry name" value="Calcium-transporting ATPase, cytoplasmic domain N"/>
    <property type="match status" value="1"/>
</dbReference>
<organism evidence="17 18">
    <name type="scientific">Nitrincola tapanii</name>
    <dbReference type="NCBI Taxonomy" id="1708751"/>
    <lineage>
        <taxon>Bacteria</taxon>
        <taxon>Pseudomonadati</taxon>
        <taxon>Pseudomonadota</taxon>
        <taxon>Gammaproteobacteria</taxon>
        <taxon>Oceanospirillales</taxon>
        <taxon>Oceanospirillaceae</taxon>
        <taxon>Nitrincola</taxon>
    </lineage>
</organism>
<dbReference type="Pfam" id="PF00122">
    <property type="entry name" value="E1-E2_ATPase"/>
    <property type="match status" value="1"/>
</dbReference>
<dbReference type="InterPro" id="IPR018303">
    <property type="entry name" value="ATPase_P-typ_P_site"/>
</dbReference>
<dbReference type="PROSITE" id="PS01047">
    <property type="entry name" value="HMA_1"/>
    <property type="match status" value="1"/>
</dbReference>
<evidence type="ECO:0000313" key="18">
    <source>
        <dbReference type="Proteomes" id="UP000325302"/>
    </source>
</evidence>
<dbReference type="Gene3D" id="3.40.50.1000">
    <property type="entry name" value="HAD superfamily/HAD-like"/>
    <property type="match status" value="1"/>
</dbReference>
<dbReference type="PANTHER" id="PTHR43520">
    <property type="entry name" value="ATP7, ISOFORM B"/>
    <property type="match status" value="1"/>
</dbReference>
<comment type="subcellular location">
    <subcellularLocation>
        <location evidence="1">Cell membrane</location>
        <topology evidence="1">Multi-pass membrane protein</topology>
    </subcellularLocation>
</comment>
<dbReference type="InterPro" id="IPR027256">
    <property type="entry name" value="P-typ_ATPase_IB"/>
</dbReference>
<dbReference type="SUPFAM" id="SSF81665">
    <property type="entry name" value="Calcium ATPase, transmembrane domain M"/>
    <property type="match status" value="1"/>
</dbReference>
<evidence type="ECO:0000256" key="15">
    <source>
        <dbReference type="RuleBase" id="RU362081"/>
    </source>
</evidence>
<dbReference type="PROSITE" id="PS50846">
    <property type="entry name" value="HMA_2"/>
    <property type="match status" value="1"/>
</dbReference>
<evidence type="ECO:0000256" key="7">
    <source>
        <dbReference type="ARBA" id="ARBA00022723"/>
    </source>
</evidence>
<keyword evidence="10" id="KW-0460">Magnesium</keyword>
<feature type="domain" description="HMA" evidence="16">
    <location>
        <begin position="103"/>
        <end position="169"/>
    </location>
</feature>
<evidence type="ECO:0000256" key="5">
    <source>
        <dbReference type="ARBA" id="ARBA00022553"/>
    </source>
</evidence>
<dbReference type="RefSeq" id="WP_149390116.1">
    <property type="nucleotide sequence ID" value="NZ_SMRS01000002.1"/>
</dbReference>
<dbReference type="InterPro" id="IPR023299">
    <property type="entry name" value="ATPase_P-typ_cyto_dom_N"/>
</dbReference>
<keyword evidence="12 15" id="KW-1133">Transmembrane helix</keyword>
<dbReference type="GO" id="GO:0005507">
    <property type="term" value="F:copper ion binding"/>
    <property type="evidence" value="ECO:0007669"/>
    <property type="project" value="TreeGrafter"/>
</dbReference>
<feature type="transmembrane region" description="Helical" evidence="15">
    <location>
        <begin position="285"/>
        <end position="303"/>
    </location>
</feature>
<evidence type="ECO:0000256" key="9">
    <source>
        <dbReference type="ARBA" id="ARBA00022840"/>
    </source>
</evidence>
<keyword evidence="9 15" id="KW-0067">ATP-binding</keyword>
<comment type="similarity">
    <text evidence="2 15">Belongs to the cation transport ATPase (P-type) (TC 3.A.3) family. Type IB subfamily.</text>
</comment>
<keyword evidence="11" id="KW-1278">Translocase</keyword>
<evidence type="ECO:0000256" key="14">
    <source>
        <dbReference type="ARBA" id="ARBA00023136"/>
    </source>
</evidence>
<feature type="transmembrane region" description="Helical" evidence="15">
    <location>
        <begin position="257"/>
        <end position="279"/>
    </location>
</feature>
<dbReference type="SUPFAM" id="SSF81653">
    <property type="entry name" value="Calcium ATPase, transduction domain A"/>
    <property type="match status" value="1"/>
</dbReference>
<feature type="transmembrane region" description="Helical" evidence="15">
    <location>
        <begin position="223"/>
        <end position="245"/>
    </location>
</feature>
<dbReference type="SFLD" id="SFLDG00002">
    <property type="entry name" value="C1.7:_P-type_atpase_like"/>
    <property type="match status" value="1"/>
</dbReference>
<dbReference type="InterPro" id="IPR008250">
    <property type="entry name" value="ATPase_P-typ_transduc_dom_A_sf"/>
</dbReference>
<evidence type="ECO:0000256" key="1">
    <source>
        <dbReference type="ARBA" id="ARBA00004651"/>
    </source>
</evidence>
<evidence type="ECO:0000256" key="11">
    <source>
        <dbReference type="ARBA" id="ARBA00022967"/>
    </source>
</evidence>
<dbReference type="NCBIfam" id="TIGR01511">
    <property type="entry name" value="ATPase-IB1_Cu"/>
    <property type="match status" value="1"/>
</dbReference>
<feature type="transmembrane region" description="Helical" evidence="15">
    <location>
        <begin position="466"/>
        <end position="489"/>
    </location>
</feature>
<dbReference type="GO" id="GO:0043682">
    <property type="term" value="F:P-type divalent copper transporter activity"/>
    <property type="evidence" value="ECO:0007669"/>
    <property type="project" value="TreeGrafter"/>
</dbReference>
<evidence type="ECO:0000256" key="8">
    <source>
        <dbReference type="ARBA" id="ARBA00022741"/>
    </source>
</evidence>
<accession>A0A5A9W584</accession>
<keyword evidence="14 15" id="KW-0472">Membrane</keyword>
<feature type="transmembrane region" description="Helical" evidence="15">
    <location>
        <begin position="438"/>
        <end position="460"/>
    </location>
</feature>
<sequence>MRNSSNVDSSLACFHCGSPVPKGSDFTTLIQGEKRSMCCPGCQAVAETIVSGGLDNFYRHRGDDVRSETGDLLQLQELTQELALYDRPDVQKTFVSGMESDTYDAMLVIEGISCAACIWLLENHLSRQAGVVRFSVNLSNHRAHLLWKPDEVKLSHLLAEIIQVGYKAHPYHPDKEEQLLQQEHKRSVIRLGIAGIGSMQAMMFAGALYAADMSGGMEDKYVLLMRWASLVVSTPVILYAALPFLRNALRDIKARHLTMDIPVSIAIWGGYVASVWATAFDTGEIYFESVTMFTFFLLIGRFMEMKARQRTGSAGNALMDLLPTSATRILAGGTEELVPATDLRPGDRILIKPGHTIPADGIIRQGVSSVDESALTGEYMPLSKRRGDKVVGGTINVESLLEVEVTTVGEKSRLSSIVRLLDRAQTEKPRIAQIADKVASYFVGATLIVAIAVYTAWYFIEPASAFWVTLAVLVVTCPCALSLATPTALTAATGTLRQAGLLITRGHVLESFSKATHILFDKTGTLTEGRLALQETHPLAELSRNELLRIAAALEAQSEHPIARAFKPWWEVSADQVEMTLGQGIQGQVDGQRYRIGKPEYCQALYQGALPDMPDQERQWILLANETSALGWFALDDQIRREAYETLSALQKMGLKVQMVSGDTSPAVARTAEKLGITEVYSGMSPEQKLEHISQLQSQGARVIMVGDGINDIPVLVGAQTSVSMGAATDLAKTNADAVLINNHLKTLVDGILLSRKTERIIKENLGLSLAYNVIALPAASMGMIPPYIASIGMTASSLVVVGNALRLTRRPPKAAVVRSSSLTTPAKAGT</sequence>
<dbReference type="CDD" id="cd00371">
    <property type="entry name" value="HMA"/>
    <property type="match status" value="1"/>
</dbReference>
<dbReference type="InterPro" id="IPR044492">
    <property type="entry name" value="P_typ_ATPase_HD_dom"/>
</dbReference>
<dbReference type="PROSITE" id="PS01229">
    <property type="entry name" value="COF_2"/>
    <property type="match status" value="1"/>
</dbReference>
<evidence type="ECO:0000256" key="3">
    <source>
        <dbReference type="ARBA" id="ARBA00022448"/>
    </source>
</evidence>
<dbReference type="NCBIfam" id="TIGR01525">
    <property type="entry name" value="ATPase-IB_hvy"/>
    <property type="match status" value="1"/>
</dbReference>
<protein>
    <submittedName>
        <fullName evidence="17">Heavy metal translocating P-type ATPase</fullName>
    </submittedName>
</protein>
<dbReference type="InterPro" id="IPR036412">
    <property type="entry name" value="HAD-like_sf"/>
</dbReference>
<comment type="caution">
    <text evidence="17">The sequence shown here is derived from an EMBL/GenBank/DDBJ whole genome shotgun (WGS) entry which is preliminary data.</text>
</comment>
<feature type="transmembrane region" description="Helical" evidence="15">
    <location>
        <begin position="765"/>
        <end position="782"/>
    </location>
</feature>
<evidence type="ECO:0000256" key="13">
    <source>
        <dbReference type="ARBA" id="ARBA00023065"/>
    </source>
</evidence>
<dbReference type="InterPro" id="IPR036163">
    <property type="entry name" value="HMA_dom_sf"/>
</dbReference>
<dbReference type="GO" id="GO:0005886">
    <property type="term" value="C:plasma membrane"/>
    <property type="evidence" value="ECO:0007669"/>
    <property type="project" value="UniProtKB-SubCell"/>
</dbReference>
<dbReference type="Proteomes" id="UP000325302">
    <property type="component" value="Unassembled WGS sequence"/>
</dbReference>
<dbReference type="InterPro" id="IPR001757">
    <property type="entry name" value="P_typ_ATPase"/>
</dbReference>
<dbReference type="Pfam" id="PF00702">
    <property type="entry name" value="Hydrolase"/>
    <property type="match status" value="1"/>
</dbReference>
<keyword evidence="18" id="KW-1185">Reference proteome</keyword>
<dbReference type="Pfam" id="PF12156">
    <property type="entry name" value="ATPase-cat_bd"/>
    <property type="match status" value="1"/>
</dbReference>
<dbReference type="SFLD" id="SFLDS00003">
    <property type="entry name" value="Haloacid_Dehalogenase"/>
    <property type="match status" value="1"/>
</dbReference>
<dbReference type="GO" id="GO:0055070">
    <property type="term" value="P:copper ion homeostasis"/>
    <property type="evidence" value="ECO:0007669"/>
    <property type="project" value="TreeGrafter"/>
</dbReference>
<dbReference type="AlphaFoldDB" id="A0A5A9W584"/>
<dbReference type="Gene3D" id="3.30.70.100">
    <property type="match status" value="1"/>
</dbReference>
<keyword evidence="8 15" id="KW-0547">Nucleotide-binding</keyword>
<dbReference type="Gene3D" id="2.70.150.10">
    <property type="entry name" value="Calcium-transporting ATPase, cytoplasmic transduction domain A"/>
    <property type="match status" value="1"/>
</dbReference>
<dbReference type="InterPro" id="IPR023214">
    <property type="entry name" value="HAD_sf"/>
</dbReference>
<dbReference type="FunFam" id="2.70.150.10:FF:000002">
    <property type="entry name" value="Copper-transporting ATPase 1, putative"/>
    <property type="match status" value="1"/>
</dbReference>
<feature type="transmembrane region" description="Helical" evidence="15">
    <location>
        <begin position="788"/>
        <end position="806"/>
    </location>
</feature>
<evidence type="ECO:0000256" key="12">
    <source>
        <dbReference type="ARBA" id="ARBA00022989"/>
    </source>
</evidence>
<dbReference type="OrthoDB" id="9814270at2"/>